<dbReference type="EMBL" id="CP000838">
    <property type="protein sequence ID" value="ABW31459.1"/>
    <property type="molecule type" value="Genomic_DNA"/>
</dbReference>
<dbReference type="KEGG" id="amr:AM1_A0341"/>
<dbReference type="Proteomes" id="UP000000268">
    <property type="component" value="Plasmid pREB1"/>
</dbReference>
<dbReference type="AlphaFoldDB" id="A8ZKZ1"/>
<dbReference type="HOGENOM" id="CLU_3113331_0_0_3"/>
<accession>A8ZKZ1</accession>
<reference evidence="1 2" key="1">
    <citation type="journal article" date="2008" name="Proc. Natl. Acad. Sci. U.S.A.">
        <title>Niche adaptation and genome expansion in the chlorophyll d-producing cyanobacterium Acaryochloris marina.</title>
        <authorList>
            <person name="Swingley W.D."/>
            <person name="Chen M."/>
            <person name="Cheung P.C."/>
            <person name="Conrad A.L."/>
            <person name="Dejesa L.C."/>
            <person name="Hao J."/>
            <person name="Honchak B.M."/>
            <person name="Karbach L.E."/>
            <person name="Kurdoglu A."/>
            <person name="Lahiri S."/>
            <person name="Mastrian S.D."/>
            <person name="Miyashita H."/>
            <person name="Page L."/>
            <person name="Ramakrishna P."/>
            <person name="Satoh S."/>
            <person name="Sattley W.M."/>
            <person name="Shimada Y."/>
            <person name="Taylor H.L."/>
            <person name="Tomo T."/>
            <person name="Tsuchiya T."/>
            <person name="Wang Z.T."/>
            <person name="Raymond J."/>
            <person name="Mimuro M."/>
            <person name="Blankenship R.E."/>
            <person name="Touchman J.W."/>
        </authorList>
    </citation>
    <scope>NUCLEOTIDE SEQUENCE [LARGE SCALE GENOMIC DNA]</scope>
    <source>
        <strain evidence="2">MBIC 11017</strain>
        <plasmid evidence="2">Plasmid pREB1</plasmid>
    </source>
</reference>
<geneLocation type="plasmid" evidence="1 2">
    <name>pREB1</name>
</geneLocation>
<gene>
    <name evidence="1" type="ordered locus">AM1_A0341</name>
</gene>
<keyword evidence="1" id="KW-0614">Plasmid</keyword>
<organism evidence="1 2">
    <name type="scientific">Acaryochloris marina (strain MBIC 11017)</name>
    <dbReference type="NCBI Taxonomy" id="329726"/>
    <lineage>
        <taxon>Bacteria</taxon>
        <taxon>Bacillati</taxon>
        <taxon>Cyanobacteriota</taxon>
        <taxon>Cyanophyceae</taxon>
        <taxon>Acaryochloridales</taxon>
        <taxon>Acaryochloridaceae</taxon>
        <taxon>Acaryochloris</taxon>
    </lineage>
</organism>
<evidence type="ECO:0000313" key="1">
    <source>
        <dbReference type="EMBL" id="ABW31459.1"/>
    </source>
</evidence>
<sequence length="50" mass="5906">MDSLMDRALQMLNGMIDEGWEYPEAEFRVLSRLDLSPSQVDQLQQLYDEQ</sequence>
<protein>
    <submittedName>
        <fullName evidence="1">Uncharacterized protein</fullName>
    </submittedName>
</protein>
<keyword evidence="2" id="KW-1185">Reference proteome</keyword>
<evidence type="ECO:0000313" key="2">
    <source>
        <dbReference type="Proteomes" id="UP000000268"/>
    </source>
</evidence>
<dbReference type="RefSeq" id="WP_012166833.1">
    <property type="nucleotide sequence ID" value="NC_009926.1"/>
</dbReference>
<name>A8ZKZ1_ACAM1</name>
<proteinExistence type="predicted"/>